<protein>
    <recommendedName>
        <fullName evidence="3">Secreted protein</fullName>
    </recommendedName>
</protein>
<dbReference type="RefSeq" id="WP_197992476.1">
    <property type="nucleotide sequence ID" value="NZ_JACYXC010000002.1"/>
</dbReference>
<comment type="caution">
    <text evidence="1">The sequence shown here is derived from an EMBL/GenBank/DDBJ whole genome shotgun (WGS) entry which is preliminary data.</text>
</comment>
<dbReference type="EMBL" id="JACYXC010000002">
    <property type="protein sequence ID" value="MBH5338691.1"/>
    <property type="molecule type" value="Genomic_DNA"/>
</dbReference>
<dbReference type="Proteomes" id="UP000807371">
    <property type="component" value="Unassembled WGS sequence"/>
</dbReference>
<reference evidence="1 2" key="1">
    <citation type="submission" date="2020-09" db="EMBL/GenBank/DDBJ databases">
        <title>Biosynthesis of the nuclear factor of activated T cells inhibitor NFAT-133 and its congeners in Streptomyces pactum.</title>
        <authorList>
            <person name="Zhou W."/>
            <person name="Posri P."/>
            <person name="Abugrain M.E."/>
            <person name="Weisberg A.J."/>
            <person name="Chang J.H."/>
            <person name="Mahmud T."/>
        </authorList>
    </citation>
    <scope>NUCLEOTIDE SEQUENCE [LARGE SCALE GENOMIC DNA]</scope>
    <source>
        <strain evidence="1 2">ATCC 27456</strain>
    </source>
</reference>
<accession>A0ABS0NU15</accession>
<evidence type="ECO:0008006" key="3">
    <source>
        <dbReference type="Google" id="ProtNLM"/>
    </source>
</evidence>
<gene>
    <name evidence="1" type="ORF">IHE55_29495</name>
</gene>
<organism evidence="1 2">
    <name type="scientific">Streptomyces pactum</name>
    <dbReference type="NCBI Taxonomy" id="68249"/>
    <lineage>
        <taxon>Bacteria</taxon>
        <taxon>Bacillati</taxon>
        <taxon>Actinomycetota</taxon>
        <taxon>Actinomycetes</taxon>
        <taxon>Kitasatosporales</taxon>
        <taxon>Streptomycetaceae</taxon>
        <taxon>Streptomyces</taxon>
    </lineage>
</organism>
<name>A0ABS0NU15_9ACTN</name>
<evidence type="ECO:0000313" key="2">
    <source>
        <dbReference type="Proteomes" id="UP000807371"/>
    </source>
</evidence>
<proteinExistence type="predicted"/>
<keyword evidence="2" id="KW-1185">Reference proteome</keyword>
<sequence>MTALASLTGIVVSAVVAAILTVYFEIWTTSGDAPGTRGLSAQSETWWDVERDARVVRATSTEADRTAWSFRQADAWGDMDAMVAGGGLHAGGLRVRVTLMNFSKAPAVITSVRAKVLRERAIPAGPVFRCGGPQGGVAVSRIRMNLGSADRAAVEYDEEKVLGQYPTQQIQLSKQDEPAIFDIEIRAGRVAYDFAIEVRYTQGRHKETMLVDDSGKPFTLAPDVDERAPAYRCSVNEGVWTRS</sequence>
<evidence type="ECO:0000313" key="1">
    <source>
        <dbReference type="EMBL" id="MBH5338691.1"/>
    </source>
</evidence>